<evidence type="ECO:0000313" key="1">
    <source>
        <dbReference type="EMBL" id="JAH95648.1"/>
    </source>
</evidence>
<reference evidence="1" key="1">
    <citation type="submission" date="2014-11" db="EMBL/GenBank/DDBJ databases">
        <authorList>
            <person name="Amaro Gonzalez C."/>
        </authorList>
    </citation>
    <scope>NUCLEOTIDE SEQUENCE</scope>
</reference>
<dbReference type="AlphaFoldDB" id="A0A0E9X1R5"/>
<accession>A0A0E9X1R5</accession>
<organism evidence="1">
    <name type="scientific">Anguilla anguilla</name>
    <name type="common">European freshwater eel</name>
    <name type="synonym">Muraena anguilla</name>
    <dbReference type="NCBI Taxonomy" id="7936"/>
    <lineage>
        <taxon>Eukaryota</taxon>
        <taxon>Metazoa</taxon>
        <taxon>Chordata</taxon>
        <taxon>Craniata</taxon>
        <taxon>Vertebrata</taxon>
        <taxon>Euteleostomi</taxon>
        <taxon>Actinopterygii</taxon>
        <taxon>Neopterygii</taxon>
        <taxon>Teleostei</taxon>
        <taxon>Anguilliformes</taxon>
        <taxon>Anguillidae</taxon>
        <taxon>Anguilla</taxon>
    </lineage>
</organism>
<protein>
    <submittedName>
        <fullName evidence="1">Uncharacterized protein</fullName>
    </submittedName>
</protein>
<name>A0A0E9X1R5_ANGAN</name>
<dbReference type="EMBL" id="GBXM01012929">
    <property type="protein sequence ID" value="JAH95648.1"/>
    <property type="molecule type" value="Transcribed_RNA"/>
</dbReference>
<sequence>MLDISSKHLEEESGEINHTCAGIEPTLMIQWTRSPREGCIMPDQTYNNKEQKSCKRYLNWQTTITC</sequence>
<reference evidence="1" key="2">
    <citation type="journal article" date="2015" name="Fish Shellfish Immunol.">
        <title>Early steps in the European eel (Anguilla anguilla)-Vibrio vulnificus interaction in the gills: Role of the RtxA13 toxin.</title>
        <authorList>
            <person name="Callol A."/>
            <person name="Pajuelo D."/>
            <person name="Ebbesson L."/>
            <person name="Teles M."/>
            <person name="MacKenzie S."/>
            <person name="Amaro C."/>
        </authorList>
    </citation>
    <scope>NUCLEOTIDE SEQUENCE</scope>
</reference>
<proteinExistence type="predicted"/>